<protein>
    <recommendedName>
        <fullName evidence="3">DUF3037 domain-containing protein</fullName>
    </recommendedName>
</protein>
<reference evidence="1 2" key="1">
    <citation type="journal article" date="2013" name="Genome Announc.">
        <title>Draft Genome Sequence of the Moderately Halophilic Bacterium Marinobacter lipolyticus Strain SM19.</title>
        <authorList>
            <person name="Papke R.T."/>
            <person name="de la Haba R.R."/>
            <person name="Infante-Dominguez C."/>
            <person name="Perez D."/>
            <person name="Sanchez-Porro C."/>
            <person name="Lapierre P."/>
            <person name="Ventosa A."/>
        </authorList>
    </citation>
    <scope>NUCLEOTIDE SEQUENCE [LARGE SCALE GENOMIC DNA]</scope>
    <source>
        <strain evidence="1 2">SM19</strain>
    </source>
</reference>
<dbReference type="HOGENOM" id="CLU_087282_0_0_6"/>
<dbReference type="AlphaFoldDB" id="R8B3F1"/>
<dbReference type="EMBL" id="ASAD01000007">
    <property type="protein sequence ID" value="EON93064.1"/>
    <property type="molecule type" value="Genomic_DNA"/>
</dbReference>
<dbReference type="STRING" id="1318628.MARLIPOL_03490"/>
<dbReference type="InterPro" id="IPR021398">
    <property type="entry name" value="DUF3037"/>
</dbReference>
<evidence type="ECO:0000313" key="2">
    <source>
        <dbReference type="Proteomes" id="UP000016540"/>
    </source>
</evidence>
<dbReference type="Pfam" id="PF11236">
    <property type="entry name" value="DUF3037"/>
    <property type="match status" value="1"/>
</dbReference>
<comment type="caution">
    <text evidence="1">The sequence shown here is derived from an EMBL/GenBank/DDBJ whole genome shotgun (WGS) entry which is preliminary data.</text>
</comment>
<sequence>MTRLACQYAIVRFMPYIETGEFANVGILLWAPKNRYLGFKLLRKKHARITQFFEELDRGVYLKTMANLDAELCRVQGMLKDQIAEFGDKDREYGFHKGLFQELIRPRETIVRFSEQRAVLAENPERALTELYEHYVGRNFVTPEYQETVLERGIKKLLEQRDLAKRFTKRRIEDQLYRVTFPFVEQKDNEAIRVIKPLFLGQNESTAIIEHGGKWKLRVDQLRERDLLRGPVLFPVKGPEPSQVNGVRFEAFEEALANLAGDGIEIALHTEKDRILEFAGWRAH</sequence>
<proteinExistence type="predicted"/>
<dbReference type="eggNOG" id="ENOG502ZSMJ">
    <property type="taxonomic scope" value="Bacteria"/>
</dbReference>
<evidence type="ECO:0000313" key="1">
    <source>
        <dbReference type="EMBL" id="EON93064.1"/>
    </source>
</evidence>
<dbReference type="PATRIC" id="fig|1318628.3.peg.695"/>
<name>R8B3F1_9GAMM</name>
<accession>R8B3F1</accession>
<evidence type="ECO:0008006" key="3">
    <source>
        <dbReference type="Google" id="ProtNLM"/>
    </source>
</evidence>
<keyword evidence="2" id="KW-1185">Reference proteome</keyword>
<gene>
    <name evidence="1" type="ORF">MARLIPOL_03490</name>
</gene>
<dbReference type="RefSeq" id="WP_012136697.1">
    <property type="nucleotide sequence ID" value="NZ_KE007306.1"/>
</dbReference>
<organism evidence="1 2">
    <name type="scientific">Marinobacter lipolyticus SM19</name>
    <dbReference type="NCBI Taxonomy" id="1318628"/>
    <lineage>
        <taxon>Bacteria</taxon>
        <taxon>Pseudomonadati</taxon>
        <taxon>Pseudomonadota</taxon>
        <taxon>Gammaproteobacteria</taxon>
        <taxon>Pseudomonadales</taxon>
        <taxon>Marinobacteraceae</taxon>
        <taxon>Marinobacter</taxon>
    </lineage>
</organism>
<dbReference type="Proteomes" id="UP000016540">
    <property type="component" value="Unassembled WGS sequence"/>
</dbReference>